<keyword evidence="8 9" id="KW-0472">Membrane</keyword>
<feature type="transmembrane region" description="Helical" evidence="9">
    <location>
        <begin position="131"/>
        <end position="152"/>
    </location>
</feature>
<keyword evidence="4 9" id="KW-0812">Transmembrane</keyword>
<sequence>MAANAFLLLASFLAVLLVLAQPLGRLMTGMVLDRALPGVAAFEQGVWRVCGVSDSEMNWRQYLCAILLFNTLGLFFLVVLLMAQGSLPYNPQQLPGLSWHLALNTAISFVSNTNWQSYAGESTLSYFSQMVGLAVQNFLSAATGIAVLFALMRGFSRQSTDALGNVWRDLTRITLFVLLPLSLLMALFLVSQGVIQNVNPYLTLTTLEGAQQTLPMGPVASQEAIKMLGTNGGGFFNANSAHPFENPTALTNFVQMLAIFLIPAALCFTFGETVRSRAQGRTLLWAMTLMFVVAAVLVMMAEVKGNPNLTLLGADSAMNWEGKESRFGILNASLFAVITTAASCGAVNAMHDSFTALGGMIPLWLMQLGEVVFGGVGSGLYGMLMNVLLAVFIAGLMIGRTPEYLGKKIGVPEMKMAAIYILITPSLVLLGTALAMMTDAGRAGIFNPGPHGFSEVLYALSSAANNNGSAFAGLSANTPFWNLLLGAAMLIGRFAPFIPLLAIAGSLAARKIQPASPGTLPTHGALFVALIIGTVLLIGALTFIPALALGPVIEHLQLLAR</sequence>
<feature type="transmembrane region" description="Helical" evidence="9">
    <location>
        <begin position="253"/>
        <end position="271"/>
    </location>
</feature>
<feature type="transmembrane region" description="Helical" evidence="9">
    <location>
        <begin position="379"/>
        <end position="398"/>
    </location>
</feature>
<dbReference type="HAMAP" id="MF_00275">
    <property type="entry name" value="KdpA"/>
    <property type="match status" value="1"/>
</dbReference>
<evidence type="ECO:0000256" key="4">
    <source>
        <dbReference type="ARBA" id="ARBA00022692"/>
    </source>
</evidence>
<comment type="function">
    <text evidence="9">Part of the high-affinity ATP-driven potassium transport (or Kdp) system, which catalyzes the hydrolysis of ATP coupled with the electrogenic transport of potassium into the cytoplasm. This subunit binds the extracellular potassium ions and delivers the ions to the membrane domain of KdpB through an intramembrane tunnel.</text>
</comment>
<dbReference type="EMBL" id="CP081864">
    <property type="protein sequence ID" value="QZN96813.1"/>
    <property type="molecule type" value="Genomic_DNA"/>
</dbReference>
<feature type="transmembrane region" description="Helical" evidence="9">
    <location>
        <begin position="525"/>
        <end position="549"/>
    </location>
</feature>
<evidence type="ECO:0000256" key="2">
    <source>
        <dbReference type="ARBA" id="ARBA00022475"/>
    </source>
</evidence>
<dbReference type="NCBIfam" id="TIGR00680">
    <property type="entry name" value="kdpA"/>
    <property type="match status" value="1"/>
</dbReference>
<dbReference type="PIRSF" id="PIRSF001294">
    <property type="entry name" value="K_ATPaseA"/>
    <property type="match status" value="1"/>
</dbReference>
<comment type="subcellular location">
    <subcellularLocation>
        <location evidence="9">Cell membrane</location>
        <topology evidence="9">Multi-pass membrane protein</topology>
    </subcellularLocation>
</comment>
<comment type="subunit">
    <text evidence="9">The system is composed of three essential subunits: KdpA, KdpB and KdpC.</text>
</comment>
<evidence type="ECO:0000256" key="6">
    <source>
        <dbReference type="ARBA" id="ARBA00022989"/>
    </source>
</evidence>
<reference evidence="10 11" key="1">
    <citation type="submission" date="2021-08" db="EMBL/GenBank/DDBJ databases">
        <title>Culture and genomic analysis of Symbiopectobacterium purcellii sp. nov. gen. nov., isolated from the leafhopper Empoasca decipiens.</title>
        <authorList>
            <person name="Nadal-Jimenez P."/>
            <person name="Siozios S."/>
            <person name="Halliday N."/>
            <person name="Camara M."/>
            <person name="Hurst G.D.D."/>
        </authorList>
    </citation>
    <scope>NUCLEOTIDE SEQUENCE [LARGE SCALE GENOMIC DNA]</scope>
    <source>
        <strain evidence="10 11">SyEd1</strain>
    </source>
</reference>
<evidence type="ECO:0000256" key="9">
    <source>
        <dbReference type="HAMAP-Rule" id="MF_00275"/>
    </source>
</evidence>
<evidence type="ECO:0000256" key="7">
    <source>
        <dbReference type="ARBA" id="ARBA00023065"/>
    </source>
</evidence>
<evidence type="ECO:0000313" key="10">
    <source>
        <dbReference type="EMBL" id="QZN96813.1"/>
    </source>
</evidence>
<proteinExistence type="inferred from homology"/>
<evidence type="ECO:0000256" key="5">
    <source>
        <dbReference type="ARBA" id="ARBA00022958"/>
    </source>
</evidence>
<evidence type="ECO:0000256" key="3">
    <source>
        <dbReference type="ARBA" id="ARBA00022538"/>
    </source>
</evidence>
<keyword evidence="2 9" id="KW-1003">Cell membrane</keyword>
<evidence type="ECO:0000313" key="11">
    <source>
        <dbReference type="Proteomes" id="UP000825886"/>
    </source>
</evidence>
<gene>
    <name evidence="9 10" type="primary">kdpA</name>
    <name evidence="10" type="ORF">K6K13_05220</name>
</gene>
<feature type="transmembrane region" description="Helical" evidence="9">
    <location>
        <begin position="418"/>
        <end position="437"/>
    </location>
</feature>
<feature type="transmembrane region" description="Helical" evidence="9">
    <location>
        <begin position="480"/>
        <end position="504"/>
    </location>
</feature>
<dbReference type="PANTHER" id="PTHR30607">
    <property type="entry name" value="POTASSIUM-TRANSPORTING ATPASE A CHAIN"/>
    <property type="match status" value="1"/>
</dbReference>
<keyword evidence="5 9" id="KW-0630">Potassium</keyword>
<evidence type="ECO:0000256" key="8">
    <source>
        <dbReference type="ARBA" id="ARBA00023136"/>
    </source>
</evidence>
<feature type="transmembrane region" description="Helical" evidence="9">
    <location>
        <begin position="59"/>
        <end position="82"/>
    </location>
</feature>
<name>A0ABX9APZ6_9ENTR</name>
<dbReference type="PANTHER" id="PTHR30607:SF2">
    <property type="entry name" value="POTASSIUM-TRANSPORTING ATPASE POTASSIUM-BINDING SUBUNIT"/>
    <property type="match status" value="1"/>
</dbReference>
<keyword evidence="3 9" id="KW-0633">Potassium transport</keyword>
<comment type="similarity">
    <text evidence="9">Belongs to the KdpA family.</text>
</comment>
<feature type="transmembrane region" description="Helical" evidence="9">
    <location>
        <begin position="173"/>
        <end position="195"/>
    </location>
</feature>
<evidence type="ECO:0000256" key="1">
    <source>
        <dbReference type="ARBA" id="ARBA00022448"/>
    </source>
</evidence>
<keyword evidence="6 9" id="KW-1133">Transmembrane helix</keyword>
<dbReference type="RefSeq" id="WP_222159829.1">
    <property type="nucleotide sequence ID" value="NZ_CP081864.1"/>
</dbReference>
<feature type="transmembrane region" description="Helical" evidence="9">
    <location>
        <begin position="327"/>
        <end position="347"/>
    </location>
</feature>
<keyword evidence="1 9" id="KW-0813">Transport</keyword>
<dbReference type="InterPro" id="IPR004623">
    <property type="entry name" value="KdpA"/>
</dbReference>
<accession>A0ABX9APZ6</accession>
<protein>
    <recommendedName>
        <fullName evidence="9">Potassium-transporting ATPase potassium-binding subunit</fullName>
    </recommendedName>
    <alternativeName>
        <fullName evidence="9">ATP phosphohydrolase [potassium-transporting] A chain</fullName>
    </alternativeName>
    <alternativeName>
        <fullName evidence="9">Potassium-binding and translocating subunit A</fullName>
    </alternativeName>
    <alternativeName>
        <fullName evidence="9">Potassium-translocating ATPase A chain</fullName>
    </alternativeName>
</protein>
<dbReference type="Proteomes" id="UP000825886">
    <property type="component" value="Chromosome"/>
</dbReference>
<keyword evidence="7 9" id="KW-0406">Ion transport</keyword>
<organism evidence="10 11">
    <name type="scientific">Symbiopectobacterium purcellii</name>
    <dbReference type="NCBI Taxonomy" id="2871826"/>
    <lineage>
        <taxon>Bacteria</taxon>
        <taxon>Pseudomonadati</taxon>
        <taxon>Pseudomonadota</taxon>
        <taxon>Gammaproteobacteria</taxon>
        <taxon>Enterobacterales</taxon>
        <taxon>Enterobacteriaceae</taxon>
    </lineage>
</organism>
<feature type="transmembrane region" description="Helical" evidence="9">
    <location>
        <begin position="354"/>
        <end position="373"/>
    </location>
</feature>
<feature type="transmembrane region" description="Helical" evidence="9">
    <location>
        <begin position="283"/>
        <end position="301"/>
    </location>
</feature>
<keyword evidence="11" id="KW-1185">Reference proteome</keyword>
<dbReference type="Pfam" id="PF03814">
    <property type="entry name" value="KdpA"/>
    <property type="match status" value="1"/>
</dbReference>